<dbReference type="InterPro" id="IPR047647">
    <property type="entry name" value="ISAs1_transpos"/>
</dbReference>
<feature type="domain" description="Transposase IS4-like" evidence="1">
    <location>
        <begin position="98"/>
        <end position="320"/>
    </location>
</feature>
<gene>
    <name evidence="3" type="ORF">OLMES_4498</name>
    <name evidence="4" type="ORF">OLMES_4680</name>
</gene>
<evidence type="ECO:0000313" key="5">
    <source>
        <dbReference type="Proteomes" id="UP000196027"/>
    </source>
</evidence>
<dbReference type="InterPro" id="IPR051698">
    <property type="entry name" value="Transposase_11-like"/>
</dbReference>
<dbReference type="GO" id="GO:0004803">
    <property type="term" value="F:transposase activity"/>
    <property type="evidence" value="ECO:0007669"/>
    <property type="project" value="InterPro"/>
</dbReference>
<evidence type="ECO:0000259" key="1">
    <source>
        <dbReference type="Pfam" id="PF01609"/>
    </source>
</evidence>
<name>A0A1Y0IGM3_9GAMM</name>
<dbReference type="Pfam" id="PF01609">
    <property type="entry name" value="DDE_Tnp_1"/>
    <property type="match status" value="1"/>
</dbReference>
<feature type="domain" description="H repeat-associated protein N-terminal" evidence="2">
    <location>
        <begin position="4"/>
        <end position="88"/>
    </location>
</feature>
<dbReference type="Pfam" id="PF13808">
    <property type="entry name" value="DDE_Tnp_1_assoc"/>
    <property type="match status" value="1"/>
</dbReference>
<evidence type="ECO:0000259" key="2">
    <source>
        <dbReference type="Pfam" id="PF13808"/>
    </source>
</evidence>
<dbReference type="AlphaFoldDB" id="A0A1Y0IGM3"/>
<organism evidence="4 5">
    <name type="scientific">Oleiphilus messinensis</name>
    <dbReference type="NCBI Taxonomy" id="141451"/>
    <lineage>
        <taxon>Bacteria</taxon>
        <taxon>Pseudomonadati</taxon>
        <taxon>Pseudomonadota</taxon>
        <taxon>Gammaproteobacteria</taxon>
        <taxon>Oceanospirillales</taxon>
        <taxon>Oleiphilaceae</taxon>
        <taxon>Oleiphilus</taxon>
    </lineage>
</organism>
<accession>A0A1Y0IGM3</accession>
<dbReference type="KEGG" id="ome:OLMES_4498"/>
<proteinExistence type="predicted"/>
<sequence>MELAAFSIISDPRNDKNQVYSLDSLLLIIFASVLSGYDSVDEMCEFARLKLDWFNKFVKLERAPCPETLRYLLCSIKPQSLIDVFDEFAKTQKYCSDGDCIAIDGKTMKGTATSSTEALHVISAWSSQYGITLAALESKGKKNEIKTIPEVIDLLDARKAVITTDAMGCQKAIASKIIESKNDYVLQIKGNQRRLFNEIKAFHHLQCREGFDNVSIETYEEIDKGHGRLEQRKYTHFALTDWVDNKAEWRGLKSVILVERKRTIGVSIQEQSSWYISSLQVNARKAAKAIRSHWQVENPLHWWLDVVYGDDHSTLHSANGPLNLTMIKRYCMNLLTKDSTIKRKKHRVMASAVDDTFREKLLFG</sequence>
<dbReference type="OrthoDB" id="8001376at2"/>
<dbReference type="InterPro" id="IPR032806">
    <property type="entry name" value="YbfD_N"/>
</dbReference>
<dbReference type="EMBL" id="CP021425">
    <property type="protein sequence ID" value="ARU58494.1"/>
    <property type="molecule type" value="Genomic_DNA"/>
</dbReference>
<reference evidence="4 5" key="1">
    <citation type="submission" date="2017-05" db="EMBL/GenBank/DDBJ databases">
        <title>Genomic insights into alkan degradation activity of Oleiphilus messinensis.</title>
        <authorList>
            <person name="Kozyavkin S.A."/>
            <person name="Slesarev A.I."/>
            <person name="Golyshin P.N."/>
            <person name="Korzhenkov A."/>
            <person name="Golyshina O.N."/>
            <person name="Toshchakov S.V."/>
        </authorList>
    </citation>
    <scope>NUCLEOTIDE SEQUENCE [LARGE SCALE GENOMIC DNA]</scope>
    <source>
        <strain evidence="4 5">ME102</strain>
    </source>
</reference>
<dbReference type="InterPro" id="IPR002559">
    <property type="entry name" value="Transposase_11"/>
</dbReference>
<evidence type="ECO:0000313" key="4">
    <source>
        <dbReference type="EMBL" id="ARU58675.1"/>
    </source>
</evidence>
<dbReference type="NCBIfam" id="NF033564">
    <property type="entry name" value="transpos_ISAs1"/>
    <property type="match status" value="1"/>
</dbReference>
<dbReference type="EMBL" id="CP021425">
    <property type="protein sequence ID" value="ARU58675.1"/>
    <property type="molecule type" value="Genomic_DNA"/>
</dbReference>
<dbReference type="Proteomes" id="UP000196027">
    <property type="component" value="Chromosome"/>
</dbReference>
<dbReference type="GO" id="GO:0003677">
    <property type="term" value="F:DNA binding"/>
    <property type="evidence" value="ECO:0007669"/>
    <property type="project" value="InterPro"/>
</dbReference>
<dbReference type="PANTHER" id="PTHR30298">
    <property type="entry name" value="H REPEAT-ASSOCIATED PREDICTED TRANSPOSASE"/>
    <property type="match status" value="1"/>
</dbReference>
<dbReference type="GO" id="GO:0006313">
    <property type="term" value="P:DNA transposition"/>
    <property type="evidence" value="ECO:0007669"/>
    <property type="project" value="InterPro"/>
</dbReference>
<dbReference type="RefSeq" id="WP_087463263.1">
    <property type="nucleotide sequence ID" value="NZ_CP021425.1"/>
</dbReference>
<dbReference type="PANTHER" id="PTHR30298:SF0">
    <property type="entry name" value="PROTEIN YBFL-RELATED"/>
    <property type="match status" value="1"/>
</dbReference>
<keyword evidence="5" id="KW-1185">Reference proteome</keyword>
<protein>
    <submittedName>
        <fullName evidence="4">ISAs1 family transposase</fullName>
    </submittedName>
</protein>
<dbReference type="KEGG" id="ome:OLMES_4680"/>
<evidence type="ECO:0000313" key="3">
    <source>
        <dbReference type="EMBL" id="ARU58494.1"/>
    </source>
</evidence>